<gene>
    <name evidence="6" type="ORF">FAZ21_18185</name>
</gene>
<dbReference type="OrthoDB" id="3252676at2"/>
<dbReference type="InterPro" id="IPR000847">
    <property type="entry name" value="LysR_HTH_N"/>
</dbReference>
<dbReference type="Pfam" id="PF03466">
    <property type="entry name" value="LysR_substrate"/>
    <property type="match status" value="1"/>
</dbReference>
<dbReference type="InterPro" id="IPR005119">
    <property type="entry name" value="LysR_subst-bd"/>
</dbReference>
<dbReference type="SUPFAM" id="SSF53850">
    <property type="entry name" value="Periplasmic binding protein-like II"/>
    <property type="match status" value="1"/>
</dbReference>
<dbReference type="SUPFAM" id="SSF46785">
    <property type="entry name" value="Winged helix' DNA-binding domain"/>
    <property type="match status" value="1"/>
</dbReference>
<evidence type="ECO:0000259" key="5">
    <source>
        <dbReference type="PROSITE" id="PS50931"/>
    </source>
</evidence>
<dbReference type="Pfam" id="PF00126">
    <property type="entry name" value="HTH_1"/>
    <property type="match status" value="1"/>
</dbReference>
<protein>
    <submittedName>
        <fullName evidence="6">LysR family transcriptional regulator ArgP</fullName>
    </submittedName>
</protein>
<evidence type="ECO:0000256" key="2">
    <source>
        <dbReference type="ARBA" id="ARBA00023015"/>
    </source>
</evidence>
<dbReference type="GO" id="GO:0003700">
    <property type="term" value="F:DNA-binding transcription factor activity"/>
    <property type="evidence" value="ECO:0007669"/>
    <property type="project" value="InterPro"/>
</dbReference>
<dbReference type="NCBIfam" id="TIGR03298">
    <property type="entry name" value="argP"/>
    <property type="match status" value="1"/>
</dbReference>
<organism evidence="6 7">
    <name type="scientific">Chitiniphilus eburneus</name>
    <dbReference type="NCBI Taxonomy" id="2571148"/>
    <lineage>
        <taxon>Bacteria</taxon>
        <taxon>Pseudomonadati</taxon>
        <taxon>Pseudomonadota</taxon>
        <taxon>Betaproteobacteria</taxon>
        <taxon>Neisseriales</taxon>
        <taxon>Chitinibacteraceae</taxon>
        <taxon>Chitiniphilus</taxon>
    </lineage>
</organism>
<proteinExistence type="inferred from homology"/>
<dbReference type="InterPro" id="IPR036390">
    <property type="entry name" value="WH_DNA-bd_sf"/>
</dbReference>
<dbReference type="EMBL" id="SUMF01000037">
    <property type="protein sequence ID" value="TJZ65434.1"/>
    <property type="molecule type" value="Genomic_DNA"/>
</dbReference>
<feature type="domain" description="HTH lysR-type" evidence="5">
    <location>
        <begin position="23"/>
        <end position="79"/>
    </location>
</feature>
<keyword evidence="3" id="KW-0238">DNA-binding</keyword>
<name>A0A4U0PQZ7_9NEIS</name>
<keyword evidence="2" id="KW-0805">Transcription regulation</keyword>
<dbReference type="GO" id="GO:0003677">
    <property type="term" value="F:DNA binding"/>
    <property type="evidence" value="ECO:0007669"/>
    <property type="project" value="UniProtKB-KW"/>
</dbReference>
<evidence type="ECO:0000256" key="1">
    <source>
        <dbReference type="ARBA" id="ARBA00009437"/>
    </source>
</evidence>
<evidence type="ECO:0000256" key="4">
    <source>
        <dbReference type="ARBA" id="ARBA00023163"/>
    </source>
</evidence>
<evidence type="ECO:0000313" key="7">
    <source>
        <dbReference type="Proteomes" id="UP000310016"/>
    </source>
</evidence>
<accession>A0A4U0PQZ7</accession>
<dbReference type="Gene3D" id="1.10.10.10">
    <property type="entry name" value="Winged helix-like DNA-binding domain superfamily/Winged helix DNA-binding domain"/>
    <property type="match status" value="1"/>
</dbReference>
<comment type="similarity">
    <text evidence="1">Belongs to the LysR transcriptional regulatory family.</text>
</comment>
<sequence>MFSNPPSARLMAFHLEPAHRSMLDYKLLEALEMVARAGSFDAAAKRMHLTQSAVSQRIRLLEERIGAVLLVRDIPVRPTPAGERLLAHVKQVRELENDLARRVEGEGAGWNSLSVGVNADSLAIGLIPALAPVLRGHRILLECVVDDESYTLDLLKAGEVSGCISTQAQAVAGCEVASLGALAYLFVATPAFAGHFFATGVTRETLTHAPAAVYGRKQSLHRRWLREAHGLEEGAYPCHAIPDSSALYAAACAGVAYAVVPRAQAAPQLADGTLVALGVPPLPVALFWHYATRQNAAAQALTEAIQTFAARFVTA</sequence>
<dbReference type="AlphaFoldDB" id="A0A4U0PQZ7"/>
<dbReference type="InterPro" id="IPR050176">
    <property type="entry name" value="LTTR"/>
</dbReference>
<dbReference type="PANTHER" id="PTHR30579">
    <property type="entry name" value="TRANSCRIPTIONAL REGULATOR"/>
    <property type="match status" value="1"/>
</dbReference>
<reference evidence="6 7" key="1">
    <citation type="submission" date="2019-04" db="EMBL/GenBank/DDBJ databases">
        <title>Chitiniphilus eburnea sp. nov., a novel chitinolytic bacterium isolated from aquaculture sludge.</title>
        <authorList>
            <person name="Sheng M."/>
        </authorList>
    </citation>
    <scope>NUCLEOTIDE SEQUENCE [LARGE SCALE GENOMIC DNA]</scope>
    <source>
        <strain evidence="6 7">HX-2-15</strain>
    </source>
</reference>
<dbReference type="Proteomes" id="UP000310016">
    <property type="component" value="Unassembled WGS sequence"/>
</dbReference>
<dbReference type="Gene3D" id="3.40.190.290">
    <property type="match status" value="1"/>
</dbReference>
<comment type="caution">
    <text evidence="6">The sequence shown here is derived from an EMBL/GenBank/DDBJ whole genome shotgun (WGS) entry which is preliminary data.</text>
</comment>
<dbReference type="NCBIfam" id="NF002964">
    <property type="entry name" value="PRK03635.1"/>
    <property type="match status" value="1"/>
</dbReference>
<dbReference type="PRINTS" id="PR00039">
    <property type="entry name" value="HTHLYSR"/>
</dbReference>
<dbReference type="PANTHER" id="PTHR30579:SF2">
    <property type="entry name" value="HTH-TYPE TRANSCRIPTIONAL REGULATOR ARGP"/>
    <property type="match status" value="1"/>
</dbReference>
<dbReference type="InterPro" id="IPR036388">
    <property type="entry name" value="WH-like_DNA-bd_sf"/>
</dbReference>
<keyword evidence="7" id="KW-1185">Reference proteome</keyword>
<dbReference type="InterPro" id="IPR017685">
    <property type="entry name" value="ArgP"/>
</dbReference>
<evidence type="ECO:0000256" key="3">
    <source>
        <dbReference type="ARBA" id="ARBA00023125"/>
    </source>
</evidence>
<dbReference type="NCBIfam" id="NF009888">
    <property type="entry name" value="PRK13348.1"/>
    <property type="match status" value="1"/>
</dbReference>
<keyword evidence="4" id="KW-0804">Transcription</keyword>
<dbReference type="PROSITE" id="PS50931">
    <property type="entry name" value="HTH_LYSR"/>
    <property type="match status" value="1"/>
</dbReference>
<evidence type="ECO:0000313" key="6">
    <source>
        <dbReference type="EMBL" id="TJZ65434.1"/>
    </source>
</evidence>